<evidence type="ECO:0000313" key="2">
    <source>
        <dbReference type="EMBL" id="MCO8271230.1"/>
    </source>
</evidence>
<gene>
    <name evidence="2" type="ORF">M1L60_11560</name>
</gene>
<dbReference type="EMBL" id="JAMYJR010000010">
    <property type="protein sequence ID" value="MCO8271230.1"/>
    <property type="molecule type" value="Genomic_DNA"/>
</dbReference>
<feature type="chain" id="PRO_5045995573" evidence="1">
    <location>
        <begin position="23"/>
        <end position="251"/>
    </location>
</feature>
<proteinExistence type="predicted"/>
<dbReference type="SUPFAM" id="SSF49899">
    <property type="entry name" value="Concanavalin A-like lectins/glucanases"/>
    <property type="match status" value="1"/>
</dbReference>
<keyword evidence="1" id="KW-0732">Signal</keyword>
<dbReference type="Pfam" id="PF13385">
    <property type="entry name" value="Laminin_G_3"/>
    <property type="match status" value="1"/>
</dbReference>
<evidence type="ECO:0000313" key="3">
    <source>
        <dbReference type="Proteomes" id="UP001523369"/>
    </source>
</evidence>
<protein>
    <submittedName>
        <fullName evidence="2">LamG domain-containing protein</fullName>
    </submittedName>
</protein>
<dbReference type="Gene3D" id="2.60.120.200">
    <property type="match status" value="1"/>
</dbReference>
<name>A0ABT1DK99_9ACTN</name>
<dbReference type="InterPro" id="IPR013320">
    <property type="entry name" value="ConA-like_dom_sf"/>
</dbReference>
<dbReference type="Proteomes" id="UP001523369">
    <property type="component" value="Unassembled WGS sequence"/>
</dbReference>
<sequence>MKLALALAAIATLVVPAAPAAAAPTPTSTTPPVTAAPLLVARWTFDAGAVDGRVADTSGRGPALTTRSADAGVLRFDTATPSGRYVSFPTACATNATKCPRALMETASVPNLNPGTRNFRWSARMLTIKTQVTGSANIMQKGVANTTSQWKMQVGKTNGKAQCIVVGAGSPTVYIARSATSVADGAWHKIVCQRRGTALQVYVDDKLGGSATVPANLSISNTLPLRIGGPNFNTKTDMFHGRLDDIYAELG</sequence>
<organism evidence="2 3">
    <name type="scientific">Paractinoplanes aksuensis</name>
    <dbReference type="NCBI Taxonomy" id="2939490"/>
    <lineage>
        <taxon>Bacteria</taxon>
        <taxon>Bacillati</taxon>
        <taxon>Actinomycetota</taxon>
        <taxon>Actinomycetes</taxon>
        <taxon>Micromonosporales</taxon>
        <taxon>Micromonosporaceae</taxon>
        <taxon>Paractinoplanes</taxon>
    </lineage>
</organism>
<evidence type="ECO:0000256" key="1">
    <source>
        <dbReference type="SAM" id="SignalP"/>
    </source>
</evidence>
<accession>A0ABT1DK99</accession>
<comment type="caution">
    <text evidence="2">The sequence shown here is derived from an EMBL/GenBank/DDBJ whole genome shotgun (WGS) entry which is preliminary data.</text>
</comment>
<reference evidence="2 3" key="1">
    <citation type="submission" date="2022-06" db="EMBL/GenBank/DDBJ databases">
        <title>New Species of the Genus Actinoplanes, ActinopZanes ferrugineus.</title>
        <authorList>
            <person name="Ding P."/>
        </authorList>
    </citation>
    <scope>NUCLEOTIDE SEQUENCE [LARGE SCALE GENOMIC DNA]</scope>
    <source>
        <strain evidence="2 3">TRM88003</strain>
    </source>
</reference>
<keyword evidence="3" id="KW-1185">Reference proteome</keyword>
<feature type="signal peptide" evidence="1">
    <location>
        <begin position="1"/>
        <end position="22"/>
    </location>
</feature>
<dbReference type="RefSeq" id="WP_253237358.1">
    <property type="nucleotide sequence ID" value="NZ_JAMYJR010000010.1"/>
</dbReference>